<dbReference type="EMBL" id="ABEU02000008">
    <property type="protein sequence ID" value="PNR49444.1"/>
    <property type="molecule type" value="Genomic_DNA"/>
</dbReference>
<dbReference type="AlphaFoldDB" id="A0A2K1K6P3"/>
<dbReference type="EnsemblPlants" id="Pp3c8_9650V3.2">
    <property type="protein sequence ID" value="Pp3c8_9650V3.2"/>
    <property type="gene ID" value="Pp3c8_9650"/>
</dbReference>
<sequence length="281" mass="31985">MEEQEDLYAVFRLQESGPQVQNADIRKAYRKRALELHPDKRGDDPGAAVEFQKLQKAYEILNDERARASYDELLRVRKERVDKESKQSEKRQKMMRTLAEKEKAYDREQKVKLEEDYVQKQLKEQIASINKAHGRKSVARSYFDLGTSSGLHAPQIRKETPAFDMRNSAGLNRHQFKEPSFAAPEIPISNSNSEATEAERTLKVSWTCLEGGAGDYSAAQLEKIFQEFGEIQDLVVRARKSLKKRSALVVMATKQAAVLATESVCGEYSNPLLVLPLLPRI</sequence>
<dbReference type="Pfam" id="PF00226">
    <property type="entry name" value="DnaJ"/>
    <property type="match status" value="1"/>
</dbReference>
<dbReference type="SMART" id="SM00271">
    <property type="entry name" value="DnaJ"/>
    <property type="match status" value="1"/>
</dbReference>
<dbReference type="CDD" id="cd06257">
    <property type="entry name" value="DnaJ"/>
    <property type="match status" value="1"/>
</dbReference>
<organism evidence="2">
    <name type="scientific">Physcomitrium patens</name>
    <name type="common">Spreading-leaved earth moss</name>
    <name type="synonym">Physcomitrella patens</name>
    <dbReference type="NCBI Taxonomy" id="3218"/>
    <lineage>
        <taxon>Eukaryota</taxon>
        <taxon>Viridiplantae</taxon>
        <taxon>Streptophyta</taxon>
        <taxon>Embryophyta</taxon>
        <taxon>Bryophyta</taxon>
        <taxon>Bryophytina</taxon>
        <taxon>Bryopsida</taxon>
        <taxon>Funariidae</taxon>
        <taxon>Funariales</taxon>
        <taxon>Funariaceae</taxon>
        <taxon>Physcomitrium</taxon>
    </lineage>
</organism>
<dbReference type="InterPro" id="IPR035979">
    <property type="entry name" value="RBD_domain_sf"/>
</dbReference>
<gene>
    <name evidence="3" type="primary">LOC112286060</name>
    <name evidence="2" type="ORF">PHYPA_011340</name>
</gene>
<evidence type="ECO:0000313" key="2">
    <source>
        <dbReference type="EMBL" id="PNR49444.1"/>
    </source>
</evidence>
<dbReference type="STRING" id="3218.A0A2K1K6P3"/>
<dbReference type="Gramene" id="Pp3c8_9650V3.1">
    <property type="protein sequence ID" value="Pp3c8_9650V3.1"/>
    <property type="gene ID" value="Pp3c8_9650"/>
</dbReference>
<dbReference type="PANTHER" id="PTHR45098">
    <property type="entry name" value="DNAJ DOMAIN CONTAINING PROTEIN, EXPRESSED"/>
    <property type="match status" value="1"/>
</dbReference>
<dbReference type="PaxDb" id="3218-PP1S8_270V6.1"/>
<protein>
    <recommendedName>
        <fullName evidence="1">J domain-containing protein</fullName>
    </recommendedName>
</protein>
<dbReference type="InterPro" id="IPR034254">
    <property type="entry name" value="DNAJC17_RRM"/>
</dbReference>
<evidence type="ECO:0000313" key="4">
    <source>
        <dbReference type="Proteomes" id="UP000006727"/>
    </source>
</evidence>
<proteinExistence type="predicted"/>
<dbReference type="OrthoDB" id="10250354at2759"/>
<reference evidence="2 4" key="2">
    <citation type="journal article" date="2018" name="Plant J.">
        <title>The Physcomitrella patens chromosome-scale assembly reveals moss genome structure and evolution.</title>
        <authorList>
            <person name="Lang D."/>
            <person name="Ullrich K.K."/>
            <person name="Murat F."/>
            <person name="Fuchs J."/>
            <person name="Jenkins J."/>
            <person name="Haas F.B."/>
            <person name="Piednoel M."/>
            <person name="Gundlach H."/>
            <person name="Van Bel M."/>
            <person name="Meyberg R."/>
            <person name="Vives C."/>
            <person name="Morata J."/>
            <person name="Symeonidi A."/>
            <person name="Hiss M."/>
            <person name="Muchero W."/>
            <person name="Kamisugi Y."/>
            <person name="Saleh O."/>
            <person name="Blanc G."/>
            <person name="Decker E.L."/>
            <person name="van Gessel N."/>
            <person name="Grimwood J."/>
            <person name="Hayes R.D."/>
            <person name="Graham S.W."/>
            <person name="Gunter L.E."/>
            <person name="McDaniel S.F."/>
            <person name="Hoernstein S.N.W."/>
            <person name="Larsson A."/>
            <person name="Li F.W."/>
            <person name="Perroud P.F."/>
            <person name="Phillips J."/>
            <person name="Ranjan P."/>
            <person name="Rokshar D.S."/>
            <person name="Rothfels C.J."/>
            <person name="Schneider L."/>
            <person name="Shu S."/>
            <person name="Stevenson D.W."/>
            <person name="Thummler F."/>
            <person name="Tillich M."/>
            <person name="Villarreal Aguilar J.C."/>
            <person name="Widiez T."/>
            <person name="Wong G.K."/>
            <person name="Wymore A."/>
            <person name="Zhang Y."/>
            <person name="Zimmer A.D."/>
            <person name="Quatrano R.S."/>
            <person name="Mayer K.F.X."/>
            <person name="Goodstein D."/>
            <person name="Casacuberta J.M."/>
            <person name="Vandepoele K."/>
            <person name="Reski R."/>
            <person name="Cuming A.C."/>
            <person name="Tuskan G.A."/>
            <person name="Maumus F."/>
            <person name="Salse J."/>
            <person name="Schmutz J."/>
            <person name="Rensing S.A."/>
        </authorList>
    </citation>
    <scope>NUCLEOTIDE SEQUENCE [LARGE SCALE GENOMIC DNA]</scope>
    <source>
        <strain evidence="3 4">cv. Gransden 2004</strain>
    </source>
</reference>
<dbReference type="SUPFAM" id="SSF54928">
    <property type="entry name" value="RNA-binding domain, RBD"/>
    <property type="match status" value="1"/>
</dbReference>
<dbReference type="OMA" id="NPLHFQW"/>
<name>A0A2K1K6P3_PHYPA</name>
<dbReference type="FunCoup" id="A0A2K1K6P3">
    <property type="interactions" value="3739"/>
</dbReference>
<dbReference type="RefSeq" id="XP_024383364.1">
    <property type="nucleotide sequence ID" value="XM_024527596.2"/>
</dbReference>
<dbReference type="KEGG" id="ppp:112286060"/>
<keyword evidence="4" id="KW-1185">Reference proteome</keyword>
<dbReference type="InterPro" id="IPR018253">
    <property type="entry name" value="DnaJ_domain_CS"/>
</dbReference>
<dbReference type="SUPFAM" id="SSF46565">
    <property type="entry name" value="Chaperone J-domain"/>
    <property type="match status" value="1"/>
</dbReference>
<dbReference type="InterPro" id="IPR012677">
    <property type="entry name" value="Nucleotide-bd_a/b_plait_sf"/>
</dbReference>
<reference evidence="2 4" key="1">
    <citation type="journal article" date="2008" name="Science">
        <title>The Physcomitrella genome reveals evolutionary insights into the conquest of land by plants.</title>
        <authorList>
            <person name="Rensing S."/>
            <person name="Lang D."/>
            <person name="Zimmer A."/>
            <person name="Terry A."/>
            <person name="Salamov A."/>
            <person name="Shapiro H."/>
            <person name="Nishiyama T."/>
            <person name="Perroud P.-F."/>
            <person name="Lindquist E."/>
            <person name="Kamisugi Y."/>
            <person name="Tanahashi T."/>
            <person name="Sakakibara K."/>
            <person name="Fujita T."/>
            <person name="Oishi K."/>
            <person name="Shin-I T."/>
            <person name="Kuroki Y."/>
            <person name="Toyoda A."/>
            <person name="Suzuki Y."/>
            <person name="Hashimoto A."/>
            <person name="Yamaguchi K."/>
            <person name="Sugano A."/>
            <person name="Kohara Y."/>
            <person name="Fujiyama A."/>
            <person name="Anterola A."/>
            <person name="Aoki S."/>
            <person name="Ashton N."/>
            <person name="Barbazuk W.B."/>
            <person name="Barker E."/>
            <person name="Bennetzen J."/>
            <person name="Bezanilla M."/>
            <person name="Blankenship R."/>
            <person name="Cho S.H."/>
            <person name="Dutcher S."/>
            <person name="Estelle M."/>
            <person name="Fawcett J.A."/>
            <person name="Gundlach H."/>
            <person name="Hanada K."/>
            <person name="Heyl A."/>
            <person name="Hicks K.A."/>
            <person name="Hugh J."/>
            <person name="Lohr M."/>
            <person name="Mayer K."/>
            <person name="Melkozernov A."/>
            <person name="Murata T."/>
            <person name="Nelson D."/>
            <person name="Pils B."/>
            <person name="Prigge M."/>
            <person name="Reiss B."/>
            <person name="Renner T."/>
            <person name="Rombauts S."/>
            <person name="Rushton P."/>
            <person name="Sanderfoot A."/>
            <person name="Schween G."/>
            <person name="Shiu S.-H."/>
            <person name="Stueber K."/>
            <person name="Theodoulou F.L."/>
            <person name="Tu H."/>
            <person name="Van de Peer Y."/>
            <person name="Verrier P.J."/>
            <person name="Waters E."/>
            <person name="Wood A."/>
            <person name="Yang L."/>
            <person name="Cove D."/>
            <person name="Cuming A."/>
            <person name="Hasebe M."/>
            <person name="Lucas S."/>
            <person name="Mishler D.B."/>
            <person name="Reski R."/>
            <person name="Grigoriev I."/>
            <person name="Quatrano R.S."/>
            <person name="Boore J.L."/>
        </authorList>
    </citation>
    <scope>NUCLEOTIDE SEQUENCE [LARGE SCALE GENOMIC DNA]</scope>
    <source>
        <strain evidence="3 4">cv. Gransden 2004</strain>
    </source>
</reference>
<dbReference type="Gene3D" id="3.30.70.330">
    <property type="match status" value="1"/>
</dbReference>
<dbReference type="GO" id="GO:0003676">
    <property type="term" value="F:nucleic acid binding"/>
    <property type="evidence" value="ECO:0007669"/>
    <property type="project" value="InterPro"/>
</dbReference>
<dbReference type="InterPro" id="IPR036869">
    <property type="entry name" value="J_dom_sf"/>
</dbReference>
<dbReference type="EnsemblPlants" id="Pp3c8_9650V3.1">
    <property type="protein sequence ID" value="Pp3c8_9650V3.1"/>
    <property type="gene ID" value="Pp3c8_9650"/>
</dbReference>
<dbReference type="CDD" id="cd12429">
    <property type="entry name" value="RRM_DNAJC17"/>
    <property type="match status" value="1"/>
</dbReference>
<dbReference type="Gene3D" id="1.10.287.110">
    <property type="entry name" value="DnaJ domain"/>
    <property type="match status" value="1"/>
</dbReference>
<dbReference type="PROSITE" id="PS00636">
    <property type="entry name" value="DNAJ_1"/>
    <property type="match status" value="1"/>
</dbReference>
<reference evidence="3" key="3">
    <citation type="submission" date="2020-12" db="UniProtKB">
        <authorList>
            <consortium name="EnsemblPlants"/>
        </authorList>
    </citation>
    <scope>IDENTIFICATION</scope>
</reference>
<dbReference type="PRINTS" id="PR00625">
    <property type="entry name" value="JDOMAIN"/>
</dbReference>
<dbReference type="Proteomes" id="UP000006727">
    <property type="component" value="Chromosome 8"/>
</dbReference>
<evidence type="ECO:0000259" key="1">
    <source>
        <dbReference type="PROSITE" id="PS50076"/>
    </source>
</evidence>
<feature type="domain" description="J" evidence="1">
    <location>
        <begin position="6"/>
        <end position="74"/>
    </location>
</feature>
<dbReference type="PANTHER" id="PTHR45098:SF1">
    <property type="entry name" value="DNAJ DOMAIN CONTAINING PROTEIN, EXPRESSED"/>
    <property type="match status" value="1"/>
</dbReference>
<dbReference type="Gramene" id="Pp3c8_9650V3.2">
    <property type="protein sequence ID" value="Pp3c8_9650V3.2"/>
    <property type="gene ID" value="Pp3c8_9650"/>
</dbReference>
<evidence type="ECO:0000313" key="3">
    <source>
        <dbReference type="EnsemblPlants" id="Pp3c8_9650V3.1"/>
    </source>
</evidence>
<dbReference type="PROSITE" id="PS50076">
    <property type="entry name" value="DNAJ_2"/>
    <property type="match status" value="1"/>
</dbReference>
<dbReference type="GeneID" id="112286060"/>
<dbReference type="InterPro" id="IPR001623">
    <property type="entry name" value="DnaJ_domain"/>
</dbReference>
<accession>A0A2K1K6P3</accession>